<dbReference type="Proteomes" id="UP000215405">
    <property type="component" value="Unassembled WGS sequence"/>
</dbReference>
<name>A0A231V0Q4_9HYPH</name>
<feature type="domain" description="Pseudouridine synthase I TruA alpha/beta" evidence="8">
    <location>
        <begin position="155"/>
        <end position="258"/>
    </location>
</feature>
<feature type="domain" description="Pseudouridine synthase I TruA alpha/beta" evidence="8">
    <location>
        <begin position="12"/>
        <end position="91"/>
    </location>
</feature>
<dbReference type="NCBIfam" id="TIGR00071">
    <property type="entry name" value="hisT_truA"/>
    <property type="match status" value="1"/>
</dbReference>
<dbReference type="InterPro" id="IPR001406">
    <property type="entry name" value="PsdUridine_synth_TruA"/>
</dbReference>
<dbReference type="GO" id="GO:0160147">
    <property type="term" value="F:tRNA pseudouridine(38-40) synthase activity"/>
    <property type="evidence" value="ECO:0007669"/>
    <property type="project" value="UniProtKB-EC"/>
</dbReference>
<evidence type="ECO:0000259" key="8">
    <source>
        <dbReference type="Pfam" id="PF01416"/>
    </source>
</evidence>
<dbReference type="GO" id="GO:0031119">
    <property type="term" value="P:tRNA pseudouridine synthesis"/>
    <property type="evidence" value="ECO:0007669"/>
    <property type="project" value="UniProtKB-UniRule"/>
</dbReference>
<evidence type="ECO:0000256" key="1">
    <source>
        <dbReference type="ARBA" id="ARBA00009375"/>
    </source>
</evidence>
<dbReference type="RefSeq" id="WP_094075752.1">
    <property type="nucleotide sequence ID" value="NZ_NBYO01000001.1"/>
</dbReference>
<keyword evidence="2 4" id="KW-0819">tRNA processing</keyword>
<feature type="active site" description="Nucleophile" evidence="4 5">
    <location>
        <position position="58"/>
    </location>
</feature>
<sequence length="262" mass="29214">MTDRQTTQRYRATVEYDGTPYKGFQRQANGHTVQQAIEEAILKFSGVDLRLTAAGRTDTGVHALAQVIHFDLPVGGRRSPFRVMEAINALLVQADERIALLDCETASDTFSARFSATGRRYLYRIVNRRAPLTVERERAWWVRKGELDVEQMNAAAKRLLGTHDFTTFRAADCQAKSPIRTLDELWAERIDAQEIHIHAAARSFLHNQVRSLAGSLKLVGEGKWSADDLQDALEAQDRKACGPVAPACGLYLSSVAYPSNAR</sequence>
<evidence type="ECO:0000313" key="9">
    <source>
        <dbReference type="EMBL" id="OXT01783.1"/>
    </source>
</evidence>
<comment type="function">
    <text evidence="4">Formation of pseudouridine at positions 38, 39 and 40 in the anticodon stem and loop of transfer RNAs.</text>
</comment>
<keyword evidence="10" id="KW-1185">Reference proteome</keyword>
<dbReference type="PANTHER" id="PTHR11142">
    <property type="entry name" value="PSEUDOURIDYLATE SYNTHASE"/>
    <property type="match status" value="1"/>
</dbReference>
<dbReference type="InterPro" id="IPR020094">
    <property type="entry name" value="TruA/RsuA/RluB/E/F_N"/>
</dbReference>
<dbReference type="HAMAP" id="MF_00171">
    <property type="entry name" value="TruA"/>
    <property type="match status" value="1"/>
</dbReference>
<dbReference type="GO" id="GO:0003723">
    <property type="term" value="F:RNA binding"/>
    <property type="evidence" value="ECO:0007669"/>
    <property type="project" value="InterPro"/>
</dbReference>
<comment type="subunit">
    <text evidence="4">Homodimer.</text>
</comment>
<dbReference type="PANTHER" id="PTHR11142:SF0">
    <property type="entry name" value="TRNA PSEUDOURIDINE SYNTHASE-LIKE 1"/>
    <property type="match status" value="1"/>
</dbReference>
<dbReference type="Pfam" id="PF01416">
    <property type="entry name" value="PseudoU_synth_1"/>
    <property type="match status" value="2"/>
</dbReference>
<accession>A0A231V0Q4</accession>
<dbReference type="SUPFAM" id="SSF55120">
    <property type="entry name" value="Pseudouridine synthase"/>
    <property type="match status" value="1"/>
</dbReference>
<dbReference type="InterPro" id="IPR020097">
    <property type="entry name" value="PsdUridine_synth_TruA_a/b_dom"/>
</dbReference>
<evidence type="ECO:0000256" key="4">
    <source>
        <dbReference type="HAMAP-Rule" id="MF_00171"/>
    </source>
</evidence>
<feature type="binding site" evidence="4 6">
    <location>
        <position position="121"/>
    </location>
    <ligand>
        <name>substrate</name>
    </ligand>
</feature>
<comment type="catalytic activity">
    <reaction evidence="4 7">
        <text>uridine(38/39/40) in tRNA = pseudouridine(38/39/40) in tRNA</text>
        <dbReference type="Rhea" id="RHEA:22376"/>
        <dbReference type="Rhea" id="RHEA-COMP:10085"/>
        <dbReference type="Rhea" id="RHEA-COMP:10087"/>
        <dbReference type="ChEBI" id="CHEBI:65314"/>
        <dbReference type="ChEBI" id="CHEBI:65315"/>
        <dbReference type="EC" id="5.4.99.12"/>
    </reaction>
</comment>
<comment type="caution">
    <text evidence="9">The sequence shown here is derived from an EMBL/GenBank/DDBJ whole genome shotgun (WGS) entry which is preliminary data.</text>
</comment>
<dbReference type="FunFam" id="3.30.70.580:FF:000001">
    <property type="entry name" value="tRNA pseudouridine synthase A"/>
    <property type="match status" value="1"/>
</dbReference>
<evidence type="ECO:0000256" key="3">
    <source>
        <dbReference type="ARBA" id="ARBA00023235"/>
    </source>
</evidence>
<comment type="caution">
    <text evidence="4">Lacks conserved residue(s) required for the propagation of feature annotation.</text>
</comment>
<comment type="similarity">
    <text evidence="1 4 7">Belongs to the tRNA pseudouridine synthase TruA family.</text>
</comment>
<dbReference type="InterPro" id="IPR020103">
    <property type="entry name" value="PsdUridine_synth_cat_dom_sf"/>
</dbReference>
<dbReference type="EC" id="5.4.99.12" evidence="4"/>
<dbReference type="InterPro" id="IPR020095">
    <property type="entry name" value="PsdUridine_synth_TruA_C"/>
</dbReference>
<dbReference type="CDD" id="cd02570">
    <property type="entry name" value="PseudoU_synth_EcTruA"/>
    <property type="match status" value="1"/>
</dbReference>
<evidence type="ECO:0000256" key="5">
    <source>
        <dbReference type="PIRSR" id="PIRSR001430-1"/>
    </source>
</evidence>
<proteinExistence type="inferred from homology"/>
<dbReference type="Gene3D" id="3.30.70.660">
    <property type="entry name" value="Pseudouridine synthase I, catalytic domain, C-terminal subdomain"/>
    <property type="match status" value="1"/>
</dbReference>
<reference evidence="10" key="1">
    <citation type="journal article" date="2017" name="Int. J. Syst. Evol. Microbiol.">
        <title>Notoacmeibacter marinus gen. nov., sp. nov., isolated from the gut of a limpet and proposal of Notoacmeibacteraceae fam. nov. in the order Rhizobiales of the class Alphaproteobacteria.</title>
        <authorList>
            <person name="Huang Z."/>
            <person name="Guo F."/>
            <person name="Lai Q."/>
        </authorList>
    </citation>
    <scope>NUCLEOTIDE SEQUENCE [LARGE SCALE GENOMIC DNA]</scope>
    <source>
        <strain evidence="10">XMTR2A4</strain>
    </source>
</reference>
<keyword evidence="3 4" id="KW-0413">Isomerase</keyword>
<evidence type="ECO:0000256" key="2">
    <source>
        <dbReference type="ARBA" id="ARBA00022694"/>
    </source>
</evidence>
<dbReference type="EMBL" id="NBYO01000001">
    <property type="protein sequence ID" value="OXT01783.1"/>
    <property type="molecule type" value="Genomic_DNA"/>
</dbReference>
<evidence type="ECO:0000313" key="10">
    <source>
        <dbReference type="Proteomes" id="UP000215405"/>
    </source>
</evidence>
<protein>
    <recommendedName>
        <fullName evidence="4">tRNA pseudouridine synthase A</fullName>
        <ecNumber evidence="4">5.4.99.12</ecNumber>
    </recommendedName>
    <alternativeName>
        <fullName evidence="4">tRNA pseudouridine(38-40) synthase</fullName>
    </alternativeName>
    <alternativeName>
        <fullName evidence="4">tRNA pseudouridylate synthase I</fullName>
    </alternativeName>
    <alternativeName>
        <fullName evidence="4">tRNA-uridine isomerase I</fullName>
    </alternativeName>
</protein>
<organism evidence="9 10">
    <name type="scientific">Notoacmeibacter marinus</name>
    <dbReference type="NCBI Taxonomy" id="1876515"/>
    <lineage>
        <taxon>Bacteria</taxon>
        <taxon>Pseudomonadati</taxon>
        <taxon>Pseudomonadota</taxon>
        <taxon>Alphaproteobacteria</taxon>
        <taxon>Hyphomicrobiales</taxon>
        <taxon>Notoacmeibacteraceae</taxon>
        <taxon>Notoacmeibacter</taxon>
    </lineage>
</organism>
<dbReference type="Gene3D" id="3.30.70.580">
    <property type="entry name" value="Pseudouridine synthase I, catalytic domain, N-terminal subdomain"/>
    <property type="match status" value="1"/>
</dbReference>
<dbReference type="AlphaFoldDB" id="A0A231V0Q4"/>
<evidence type="ECO:0000256" key="7">
    <source>
        <dbReference type="RuleBase" id="RU003792"/>
    </source>
</evidence>
<dbReference type="PIRSF" id="PIRSF001430">
    <property type="entry name" value="tRNA_psdUrid_synth"/>
    <property type="match status" value="1"/>
</dbReference>
<gene>
    <name evidence="4" type="primary">truA</name>
    <name evidence="9" type="ORF">B7H23_02170</name>
</gene>
<evidence type="ECO:0000256" key="6">
    <source>
        <dbReference type="PIRSR" id="PIRSR001430-2"/>
    </source>
</evidence>